<dbReference type="InterPro" id="IPR049453">
    <property type="entry name" value="Memb_transporter_dom"/>
</dbReference>
<keyword evidence="3 7" id="KW-0812">Transmembrane</keyword>
<comment type="caution">
    <text evidence="9">The sequence shown here is derived from an EMBL/GenBank/DDBJ whole genome shotgun (WGS) entry which is preliminary data.</text>
</comment>
<keyword evidence="10" id="KW-1185">Reference proteome</keyword>
<organism evidence="9 10">
    <name type="scientific">Martelella lutilitoris</name>
    <dbReference type="NCBI Taxonomy" id="2583532"/>
    <lineage>
        <taxon>Bacteria</taxon>
        <taxon>Pseudomonadati</taxon>
        <taxon>Pseudomonadota</taxon>
        <taxon>Alphaproteobacteria</taxon>
        <taxon>Hyphomicrobiales</taxon>
        <taxon>Aurantimonadaceae</taxon>
        <taxon>Martelella</taxon>
    </lineage>
</organism>
<feature type="transmembrane region" description="Helical" evidence="7">
    <location>
        <begin position="483"/>
        <end position="515"/>
    </location>
</feature>
<keyword evidence="4 7" id="KW-1133">Transmembrane helix</keyword>
<accession>A0A5C4JVC6</accession>
<feature type="transmembrane region" description="Helical" evidence="7">
    <location>
        <begin position="427"/>
        <end position="448"/>
    </location>
</feature>
<feature type="transmembrane region" description="Helical" evidence="7">
    <location>
        <begin position="552"/>
        <end position="570"/>
    </location>
</feature>
<feature type="domain" description="Integral membrane bound transporter" evidence="8">
    <location>
        <begin position="440"/>
        <end position="565"/>
    </location>
</feature>
<evidence type="ECO:0000256" key="2">
    <source>
        <dbReference type="ARBA" id="ARBA00022475"/>
    </source>
</evidence>
<protein>
    <recommendedName>
        <fullName evidence="8">Integral membrane bound transporter domain-containing protein</fullName>
    </recommendedName>
</protein>
<comment type="subcellular location">
    <subcellularLocation>
        <location evidence="1">Cell membrane</location>
        <topology evidence="1">Multi-pass membrane protein</topology>
    </subcellularLocation>
</comment>
<keyword evidence="5 7" id="KW-0472">Membrane</keyword>
<dbReference type="Proteomes" id="UP000307874">
    <property type="component" value="Unassembled WGS sequence"/>
</dbReference>
<feature type="transmembrane region" description="Helical" evidence="7">
    <location>
        <begin position="220"/>
        <end position="244"/>
    </location>
</feature>
<evidence type="ECO:0000256" key="5">
    <source>
        <dbReference type="ARBA" id="ARBA00023136"/>
    </source>
</evidence>
<reference evidence="9 10" key="2">
    <citation type="submission" date="2019-06" db="EMBL/GenBank/DDBJ databases">
        <title>Martelella lutilitoris sp. nov., isolated from a tidal mudflat.</title>
        <authorList>
            <person name="Kim Y.-J."/>
        </authorList>
    </citation>
    <scope>NUCLEOTIDE SEQUENCE [LARGE SCALE GENOMIC DNA]</scope>
    <source>
        <strain evidence="9 10">GH2-6</strain>
    </source>
</reference>
<dbReference type="OrthoDB" id="128040at2"/>
<reference evidence="9 10" key="1">
    <citation type="submission" date="2019-05" db="EMBL/GenBank/DDBJ databases">
        <authorList>
            <person name="Lee S.D."/>
        </authorList>
    </citation>
    <scope>NUCLEOTIDE SEQUENCE [LARGE SCALE GENOMIC DNA]</scope>
    <source>
        <strain evidence="9 10">GH2-6</strain>
    </source>
</reference>
<name>A0A5C4JVC6_9HYPH</name>
<feature type="transmembrane region" description="Helical" evidence="7">
    <location>
        <begin position="521"/>
        <end position="540"/>
    </location>
</feature>
<dbReference type="GO" id="GO:0005886">
    <property type="term" value="C:plasma membrane"/>
    <property type="evidence" value="ECO:0007669"/>
    <property type="project" value="UniProtKB-SubCell"/>
</dbReference>
<dbReference type="PANTHER" id="PTHR30509:SF9">
    <property type="entry name" value="MULTIDRUG RESISTANCE PROTEIN MDTO"/>
    <property type="match status" value="1"/>
</dbReference>
<dbReference type="Pfam" id="PF13515">
    <property type="entry name" value="FUSC_2"/>
    <property type="match status" value="1"/>
</dbReference>
<evidence type="ECO:0000256" key="7">
    <source>
        <dbReference type="SAM" id="Phobius"/>
    </source>
</evidence>
<feature type="transmembrane region" description="Helical" evidence="7">
    <location>
        <begin position="173"/>
        <end position="190"/>
    </location>
</feature>
<evidence type="ECO:0000256" key="6">
    <source>
        <dbReference type="ARBA" id="ARBA00043993"/>
    </source>
</evidence>
<evidence type="ECO:0000259" key="8">
    <source>
        <dbReference type="Pfam" id="PF13515"/>
    </source>
</evidence>
<feature type="transmembrane region" description="Helical" evidence="7">
    <location>
        <begin position="149"/>
        <end position="167"/>
    </location>
</feature>
<evidence type="ECO:0000313" key="10">
    <source>
        <dbReference type="Proteomes" id="UP000307874"/>
    </source>
</evidence>
<comment type="similarity">
    <text evidence="6">Belongs to the YccS/YhfK family.</text>
</comment>
<gene>
    <name evidence="9" type="ORF">FF124_04895</name>
</gene>
<dbReference type="EMBL" id="VCLB01000002">
    <property type="protein sequence ID" value="TNB49325.1"/>
    <property type="molecule type" value="Genomic_DNA"/>
</dbReference>
<dbReference type="AlphaFoldDB" id="A0A5C4JVC6"/>
<evidence type="ECO:0000256" key="1">
    <source>
        <dbReference type="ARBA" id="ARBA00004651"/>
    </source>
</evidence>
<keyword evidence="2" id="KW-1003">Cell membrane</keyword>
<evidence type="ECO:0000313" key="9">
    <source>
        <dbReference type="EMBL" id="TNB49325.1"/>
    </source>
</evidence>
<proteinExistence type="inferred from homology"/>
<dbReference type="PANTHER" id="PTHR30509">
    <property type="entry name" value="P-HYDROXYBENZOIC ACID EFFLUX PUMP SUBUNIT-RELATED"/>
    <property type="match status" value="1"/>
</dbReference>
<sequence length="744" mass="79587">MFIMPCSFRQLEKTKALYPLRFGVATDIACKKDISPEYVASRQRLVAARSVLQVHCSLALPGARHARRAGQQTSERNQVSRRNDWLHNLALLKPTPYRPWRHAIRLSLGTGVPLLIGELTGHQGPMLYMALGGFLAAVTVRLDPYRERFRQLGISALIGATGCLIGPEVGGHGLATIALLMLIGLISGLISGYGAAFSTGALNMLVLAVVNAHAPSAVPSWMVFVCFLSGAGFVALMLGIGALFERDRPERRMLSDIVGMLADLARASQAVGQTPTHENRLRMITARRALADATKTAYATLIEKRSHGRARTRYVLKTAAVLSLVNQLSMAIVAARGDARLLPAAQKLDALARAYMTRAKEPPQAGATEEEAGEAMRIADRLAAAMWPSSASPEQIEDSQANGAKETVFSTSPATRLARRLVLGREVVISALKLSLCMGLAVAVGRLIPGDHSYWLPMTVAIVLKPDFGSVFLRAIHRSLGTLVGVAIALAVAALLPRGIAFIPAIMLLCAIIPFAGLRSYAVMVTFLTPVILLMIDMVASGPVASYDIQRVTDTLAGSAIALVFGYLIWPRSQEESLAKAFSQAMEKVGAYLAAATAAKPEDDAGLAKMRQTLTDCAFSASRALSDLRTVLGRLVAEPPPAGREAAAWFPAVAGAERLSDAITVYAEGRRLGDPPPDQDRALRAEQALSAIAGGIQTGTATGGREKDDRFGDVEAEIAWIRAYLKRRPGRRAAQSPSAEPAFR</sequence>
<evidence type="ECO:0000256" key="4">
    <source>
        <dbReference type="ARBA" id="ARBA00022989"/>
    </source>
</evidence>
<evidence type="ECO:0000256" key="3">
    <source>
        <dbReference type="ARBA" id="ARBA00022692"/>
    </source>
</evidence>